<dbReference type="Gene3D" id="3.30.70.2390">
    <property type="match status" value="1"/>
</dbReference>
<protein>
    <submittedName>
        <fullName evidence="4">LytR C-terminal domain-containing protein</fullName>
    </submittedName>
</protein>
<feature type="compositionally biased region" description="Basic and acidic residues" evidence="1">
    <location>
        <begin position="1"/>
        <end position="10"/>
    </location>
</feature>
<feature type="region of interest" description="Disordered" evidence="1">
    <location>
        <begin position="1"/>
        <end position="20"/>
    </location>
</feature>
<keyword evidence="2" id="KW-0812">Transmembrane</keyword>
<feature type="compositionally biased region" description="Low complexity" evidence="1">
    <location>
        <begin position="227"/>
        <end position="240"/>
    </location>
</feature>
<dbReference type="EMBL" id="JBHSLD010000014">
    <property type="protein sequence ID" value="MFC5381964.1"/>
    <property type="molecule type" value="Genomic_DNA"/>
</dbReference>
<feature type="domain" description="LytR/CpsA/Psr regulator C-terminal" evidence="3">
    <location>
        <begin position="111"/>
        <end position="193"/>
    </location>
</feature>
<keyword evidence="2" id="KW-1133">Transmembrane helix</keyword>
<organism evidence="4 5">
    <name type="scientific">Aquipuribacter nitratireducens</name>
    <dbReference type="NCBI Taxonomy" id="650104"/>
    <lineage>
        <taxon>Bacteria</taxon>
        <taxon>Bacillati</taxon>
        <taxon>Actinomycetota</taxon>
        <taxon>Actinomycetes</taxon>
        <taxon>Micrococcales</taxon>
        <taxon>Intrasporangiaceae</taxon>
        <taxon>Aquipuribacter</taxon>
    </lineage>
</organism>
<reference evidence="5" key="1">
    <citation type="journal article" date="2019" name="Int. J. Syst. Evol. Microbiol.">
        <title>The Global Catalogue of Microorganisms (GCM) 10K type strain sequencing project: providing services to taxonomists for standard genome sequencing and annotation.</title>
        <authorList>
            <consortium name="The Broad Institute Genomics Platform"/>
            <consortium name="The Broad Institute Genome Sequencing Center for Infectious Disease"/>
            <person name="Wu L."/>
            <person name="Ma J."/>
        </authorList>
    </citation>
    <scope>NUCLEOTIDE SEQUENCE [LARGE SCALE GENOMIC DNA]</scope>
    <source>
        <strain evidence="5">CCUG 43114</strain>
    </source>
</reference>
<dbReference type="InterPro" id="IPR027381">
    <property type="entry name" value="LytR/CpsA/Psr_C"/>
</dbReference>
<dbReference type="Proteomes" id="UP001596122">
    <property type="component" value="Unassembled WGS sequence"/>
</dbReference>
<evidence type="ECO:0000259" key="3">
    <source>
        <dbReference type="Pfam" id="PF13399"/>
    </source>
</evidence>
<keyword evidence="5" id="KW-1185">Reference proteome</keyword>
<comment type="caution">
    <text evidence="4">The sequence shown here is derived from an EMBL/GenBank/DDBJ whole genome shotgun (WGS) entry which is preliminary data.</text>
</comment>
<evidence type="ECO:0000313" key="4">
    <source>
        <dbReference type="EMBL" id="MFC5381964.1"/>
    </source>
</evidence>
<gene>
    <name evidence="4" type="ORF">ACFPJ6_14385</name>
</gene>
<name>A0ABW0GRT8_9MICO</name>
<proteinExistence type="predicted"/>
<feature type="region of interest" description="Disordered" evidence="1">
    <location>
        <begin position="207"/>
        <end position="248"/>
    </location>
</feature>
<evidence type="ECO:0000256" key="1">
    <source>
        <dbReference type="SAM" id="MobiDB-lite"/>
    </source>
</evidence>
<dbReference type="RefSeq" id="WP_340270008.1">
    <property type="nucleotide sequence ID" value="NZ_JBBEOG010000005.1"/>
</dbReference>
<feature type="transmembrane region" description="Helical" evidence="2">
    <location>
        <begin position="48"/>
        <end position="74"/>
    </location>
</feature>
<accession>A0ABW0GRT8</accession>
<sequence length="248" mass="25427">MAWGRRRDEPAEQQGWDDPMWVPQPVEQWVTPEVVAERLRRRRGRWRALRHGVVLLLVITVVGGTGVIAAGAVLGRWALPFAPEPQAAPSVAPTGAPCEPAAVQPANVQGTSVTVLNGTDRTGLAGGTADELEARGFTIAEIGNAPREVEAAVVRYSPVAEPAALVVAANLQGAVLEPDERVDVVTVVLGETWAGLAAPDVAAEAAATPQPSRVRCADGSQGVPVLPGASPAPGDGAVSPAPSPAPSG</sequence>
<keyword evidence="2" id="KW-0472">Membrane</keyword>
<evidence type="ECO:0000256" key="2">
    <source>
        <dbReference type="SAM" id="Phobius"/>
    </source>
</evidence>
<dbReference type="Pfam" id="PF13399">
    <property type="entry name" value="LytR_C"/>
    <property type="match status" value="1"/>
</dbReference>
<evidence type="ECO:0000313" key="5">
    <source>
        <dbReference type="Proteomes" id="UP001596122"/>
    </source>
</evidence>